<sequence length="106" mass="11934">MGVGRKKFDALMVEEEELPTFSFLPLLFPLFFPFSFASATLCLTSFLNSVASSHDAFFFFTPPRGRLPVPSPPSFLTISVPIPTKMTMTINKSLSNYFPFSYYSLI</sequence>
<reference evidence="3" key="1">
    <citation type="journal article" date="2010" name="PLoS Negl. Trop. Dis.">
        <title>The genome sequence of Trypanosoma brucei gambiense, causative agent of chronic human african trypanosomiasis.</title>
        <authorList>
            <person name="Jackson A.P."/>
            <person name="Sanders M."/>
            <person name="Berry A."/>
            <person name="McQuillan J."/>
            <person name="Aslett M.A."/>
            <person name="Quail M.A."/>
            <person name="Chukualim B."/>
            <person name="Capewell P."/>
            <person name="MacLeod A."/>
            <person name="Melville S.E."/>
            <person name="Gibson W."/>
            <person name="Barry J.D."/>
            <person name="Berriman M."/>
            <person name="Hertz-Fowler C."/>
        </authorList>
    </citation>
    <scope>NUCLEOTIDE SEQUENCE [LARGE SCALE GENOMIC DNA]</scope>
    <source>
        <strain evidence="3">MHOM/CI/86/DAL972</strain>
    </source>
</reference>
<evidence type="ECO:0000313" key="2">
    <source>
        <dbReference type="EMBL" id="CBH12528.1"/>
    </source>
</evidence>
<dbReference type="GeneID" id="23862671"/>
<protein>
    <submittedName>
        <fullName evidence="2">Uncharacterized protein</fullName>
    </submittedName>
</protein>
<dbReference type="Proteomes" id="UP000002316">
    <property type="component" value="Chromosome 7"/>
</dbReference>
<evidence type="ECO:0000256" key="1">
    <source>
        <dbReference type="SAM" id="Phobius"/>
    </source>
</evidence>
<keyword evidence="1" id="KW-0812">Transmembrane</keyword>
<organism evidence="2 3">
    <name type="scientific">Trypanosoma brucei gambiense (strain MHOM/CI/86/DAL972)</name>
    <dbReference type="NCBI Taxonomy" id="679716"/>
    <lineage>
        <taxon>Eukaryota</taxon>
        <taxon>Discoba</taxon>
        <taxon>Euglenozoa</taxon>
        <taxon>Kinetoplastea</taxon>
        <taxon>Metakinetoplastina</taxon>
        <taxon>Trypanosomatida</taxon>
        <taxon>Trypanosomatidae</taxon>
        <taxon>Trypanosoma</taxon>
    </lineage>
</organism>
<gene>
    <name evidence="2" type="ORF">TbgDal_VII4502</name>
</gene>
<dbReference type="RefSeq" id="XP_011774808.1">
    <property type="nucleotide sequence ID" value="XM_011776506.1"/>
</dbReference>
<dbReference type="EMBL" id="FN554970">
    <property type="protein sequence ID" value="CBH12528.1"/>
    <property type="molecule type" value="Genomic_DNA"/>
</dbReference>
<keyword evidence="1" id="KW-0472">Membrane</keyword>
<dbReference type="KEGG" id="tbg:TbgDal_VII4502"/>
<evidence type="ECO:0000313" key="3">
    <source>
        <dbReference type="Proteomes" id="UP000002316"/>
    </source>
</evidence>
<keyword evidence="1" id="KW-1133">Transmembrane helix</keyword>
<proteinExistence type="predicted"/>
<dbReference type="AlphaFoldDB" id="C9ZSZ3"/>
<accession>C9ZSZ3</accession>
<name>C9ZSZ3_TRYB9</name>
<feature type="transmembrane region" description="Helical" evidence="1">
    <location>
        <begin position="20"/>
        <end position="43"/>
    </location>
</feature>